<evidence type="ECO:0000313" key="2">
    <source>
        <dbReference type="EMBL" id="QJA79733.1"/>
    </source>
</evidence>
<evidence type="ECO:0000313" key="3">
    <source>
        <dbReference type="EMBL" id="QJA94623.1"/>
    </source>
</evidence>
<organism evidence="1">
    <name type="scientific">viral metagenome</name>
    <dbReference type="NCBI Taxonomy" id="1070528"/>
    <lineage>
        <taxon>unclassified sequences</taxon>
        <taxon>metagenomes</taxon>
        <taxon>organismal metagenomes</taxon>
    </lineage>
</organism>
<reference evidence="1" key="1">
    <citation type="submission" date="2020-03" db="EMBL/GenBank/DDBJ databases">
        <title>The deep terrestrial virosphere.</title>
        <authorList>
            <person name="Holmfeldt K."/>
            <person name="Nilsson E."/>
            <person name="Simone D."/>
            <person name="Lopez-Fernandez M."/>
            <person name="Wu X."/>
            <person name="de Brujin I."/>
            <person name="Lundin D."/>
            <person name="Andersson A."/>
            <person name="Bertilsson S."/>
            <person name="Dopson M."/>
        </authorList>
    </citation>
    <scope>NUCLEOTIDE SEQUENCE</scope>
    <source>
        <strain evidence="2">MM415A00839</strain>
        <strain evidence="3">MM415B03805</strain>
        <strain evidence="1">TM448A01845</strain>
    </source>
</reference>
<proteinExistence type="predicted"/>
<dbReference type="EMBL" id="MT144208">
    <property type="protein sequence ID" value="QJA50636.1"/>
    <property type="molecule type" value="Genomic_DNA"/>
</dbReference>
<dbReference type="EMBL" id="MT142392">
    <property type="protein sequence ID" value="QJA79733.1"/>
    <property type="molecule type" value="Genomic_DNA"/>
</dbReference>
<name>A0A6H1ZRS5_9ZZZZ</name>
<dbReference type="AlphaFoldDB" id="A0A6H1ZRS5"/>
<dbReference type="EMBL" id="MT143247">
    <property type="protein sequence ID" value="QJA94623.1"/>
    <property type="molecule type" value="Genomic_DNA"/>
</dbReference>
<evidence type="ECO:0000313" key="1">
    <source>
        <dbReference type="EMBL" id="QJA50636.1"/>
    </source>
</evidence>
<accession>A0A6H1ZRS5</accession>
<gene>
    <name evidence="2" type="ORF">MM415A00839_0020</name>
    <name evidence="3" type="ORF">MM415B03805_0002</name>
    <name evidence="1" type="ORF">TM448A01845_0003</name>
</gene>
<sequence>MYILNYNPSDGKVGSIQRDNMSIPICEANSDYQAFLRWNAEQDTPLDLDSTIPVVKPEPARDLLAEIEIMKVDIVKLKDGKVDK</sequence>
<protein>
    <submittedName>
        <fullName evidence="1">Uncharacterized protein</fullName>
    </submittedName>
</protein>